<name>A0A2K4ZCR8_9FIRM</name>
<dbReference type="SUPFAM" id="SSF52540">
    <property type="entry name" value="P-loop containing nucleoside triphosphate hydrolases"/>
    <property type="match status" value="1"/>
</dbReference>
<dbReference type="PANTHER" id="PTHR43553">
    <property type="entry name" value="HEAVY METAL TRANSPORTER"/>
    <property type="match status" value="1"/>
</dbReference>
<dbReference type="InterPro" id="IPR030946">
    <property type="entry name" value="EcfA2"/>
</dbReference>
<gene>
    <name evidence="10" type="primary">ecfA2</name>
    <name evidence="10" type="ORF">AMURIS_00974</name>
</gene>
<protein>
    <recommendedName>
        <fullName evidence="8">Energy-coupling factor transporter ATP-binding protein EcfA2</fullName>
        <ecNumber evidence="8">7.-.-.-</ecNumber>
    </recommendedName>
</protein>
<keyword evidence="6" id="KW-1278">Translocase</keyword>
<evidence type="ECO:0000256" key="8">
    <source>
        <dbReference type="RuleBase" id="RU365104"/>
    </source>
</evidence>
<dbReference type="InterPro" id="IPR027417">
    <property type="entry name" value="P-loop_NTPase"/>
</dbReference>
<dbReference type="OrthoDB" id="9784332at2"/>
<keyword evidence="11" id="KW-1185">Reference proteome</keyword>
<keyword evidence="2 8" id="KW-0813">Transport</keyword>
<dbReference type="GO" id="GO:0016887">
    <property type="term" value="F:ATP hydrolysis activity"/>
    <property type="evidence" value="ECO:0007669"/>
    <property type="project" value="InterPro"/>
</dbReference>
<dbReference type="Proteomes" id="UP000236311">
    <property type="component" value="Unassembled WGS sequence"/>
</dbReference>
<reference evidence="10 11" key="1">
    <citation type="submission" date="2018-01" db="EMBL/GenBank/DDBJ databases">
        <authorList>
            <person name="Gaut B.S."/>
            <person name="Morton B.R."/>
            <person name="Clegg M.T."/>
            <person name="Duvall M.R."/>
        </authorList>
    </citation>
    <scope>NUCLEOTIDE SEQUENCE [LARGE SCALE GENOMIC DNA]</scope>
    <source>
        <strain evidence="10">GP69</strain>
    </source>
</reference>
<keyword evidence="7 8" id="KW-0472">Membrane</keyword>
<dbReference type="InterPro" id="IPR003593">
    <property type="entry name" value="AAA+_ATPase"/>
</dbReference>
<proteinExistence type="inferred from homology"/>
<dbReference type="GO" id="GO:0005524">
    <property type="term" value="F:ATP binding"/>
    <property type="evidence" value="ECO:0007669"/>
    <property type="project" value="UniProtKB-UniRule"/>
</dbReference>
<keyword evidence="10" id="KW-0378">Hydrolase</keyword>
<evidence type="ECO:0000313" key="10">
    <source>
        <dbReference type="EMBL" id="SOY28267.1"/>
    </source>
</evidence>
<dbReference type="EMBL" id="OFSM01000004">
    <property type="protein sequence ID" value="SOY28267.1"/>
    <property type="molecule type" value="Genomic_DNA"/>
</dbReference>
<sequence>MSIILDHVSYVYGEGTPLEVRALDDVSLQIPDGQFVGVIGHTGSGKSTLVQHMNGLLQATSGHIYFNGEDIYDRSYNLKNLRSKVGLVFQYPEHQLFEIDVFSDVCFGPKNLGLGKKETELRAFEALRSVGLPEELYYQSPFEISGGQKRRAAIAGVLAMEPEILILDEPTAGLDPKGRKEILDQIRKLQTGTGITILLVSHSMEDVAEYVDRIIVMNKGKVMYDDAPKKVFARYRELEEVGLAAPQVTYILHELKDRGFHVNTEATTVGEAAETIYRAIMTED</sequence>
<dbReference type="FunFam" id="3.40.50.300:FF:000224">
    <property type="entry name" value="Energy-coupling factor transporter ATP-binding protein EcfA"/>
    <property type="match status" value="1"/>
</dbReference>
<dbReference type="NCBIfam" id="TIGR04521">
    <property type="entry name" value="ECF_ATPase_2"/>
    <property type="match status" value="1"/>
</dbReference>
<comment type="subunit">
    <text evidence="8">Forms a stable energy-coupling factor (ECF) transporter complex composed of 2 membrane-embedded substrate-binding proteins (S component), 2 ATP-binding proteins (A component) and 2 transmembrane proteins (T component).</text>
</comment>
<dbReference type="GO" id="GO:0043190">
    <property type="term" value="C:ATP-binding cassette (ABC) transporter complex"/>
    <property type="evidence" value="ECO:0007669"/>
    <property type="project" value="TreeGrafter"/>
</dbReference>
<evidence type="ECO:0000313" key="11">
    <source>
        <dbReference type="Proteomes" id="UP000236311"/>
    </source>
</evidence>
<comment type="subcellular location">
    <subcellularLocation>
        <location evidence="1 8">Cell membrane</location>
        <topology evidence="1 8">Peripheral membrane protein</topology>
    </subcellularLocation>
</comment>
<dbReference type="SMART" id="SM00382">
    <property type="entry name" value="AAA"/>
    <property type="match status" value="1"/>
</dbReference>
<feature type="domain" description="ABC transporter" evidence="9">
    <location>
        <begin position="3"/>
        <end position="244"/>
    </location>
</feature>
<dbReference type="InterPro" id="IPR017871">
    <property type="entry name" value="ABC_transporter-like_CS"/>
</dbReference>
<keyword evidence="4 8" id="KW-0547">Nucleotide-binding</keyword>
<dbReference type="EC" id="7.-.-.-" evidence="8"/>
<evidence type="ECO:0000256" key="7">
    <source>
        <dbReference type="ARBA" id="ARBA00023136"/>
    </source>
</evidence>
<keyword evidence="5 8" id="KW-0067">ATP-binding</keyword>
<dbReference type="GO" id="GO:0042626">
    <property type="term" value="F:ATPase-coupled transmembrane transporter activity"/>
    <property type="evidence" value="ECO:0007669"/>
    <property type="project" value="TreeGrafter"/>
</dbReference>
<accession>A0A2K4ZCR8</accession>
<dbReference type="PANTHER" id="PTHR43553:SF27">
    <property type="entry name" value="ENERGY-COUPLING FACTOR TRANSPORTER ATP-BINDING PROTEIN ECFA2"/>
    <property type="match status" value="1"/>
</dbReference>
<evidence type="ECO:0000256" key="5">
    <source>
        <dbReference type="ARBA" id="ARBA00022840"/>
    </source>
</evidence>
<dbReference type="PROSITE" id="PS00211">
    <property type="entry name" value="ABC_TRANSPORTER_1"/>
    <property type="match status" value="1"/>
</dbReference>
<evidence type="ECO:0000256" key="4">
    <source>
        <dbReference type="ARBA" id="ARBA00022741"/>
    </source>
</evidence>
<keyword evidence="3 8" id="KW-1003">Cell membrane</keyword>
<dbReference type="Gene3D" id="3.40.50.300">
    <property type="entry name" value="P-loop containing nucleotide triphosphate hydrolases"/>
    <property type="match status" value="1"/>
</dbReference>
<evidence type="ECO:0000256" key="6">
    <source>
        <dbReference type="ARBA" id="ARBA00022967"/>
    </source>
</evidence>
<dbReference type="InterPro" id="IPR050095">
    <property type="entry name" value="ECF_ABC_transporter_ATP-bd"/>
</dbReference>
<evidence type="ECO:0000256" key="2">
    <source>
        <dbReference type="ARBA" id="ARBA00022448"/>
    </source>
</evidence>
<dbReference type="AlphaFoldDB" id="A0A2K4ZCR8"/>
<comment type="similarity">
    <text evidence="8">Belongs to the ABC transporter superfamily. Energy-coupling factor EcfA family.</text>
</comment>
<evidence type="ECO:0000256" key="1">
    <source>
        <dbReference type="ARBA" id="ARBA00004202"/>
    </source>
</evidence>
<dbReference type="InterPro" id="IPR015856">
    <property type="entry name" value="ABC_transpr_CbiO/EcfA_su"/>
</dbReference>
<organism evidence="10 11">
    <name type="scientific">Acetatifactor muris</name>
    <dbReference type="NCBI Taxonomy" id="879566"/>
    <lineage>
        <taxon>Bacteria</taxon>
        <taxon>Bacillati</taxon>
        <taxon>Bacillota</taxon>
        <taxon>Clostridia</taxon>
        <taxon>Lachnospirales</taxon>
        <taxon>Lachnospiraceae</taxon>
        <taxon>Acetatifactor</taxon>
    </lineage>
</organism>
<dbReference type="InterPro" id="IPR003439">
    <property type="entry name" value="ABC_transporter-like_ATP-bd"/>
</dbReference>
<dbReference type="PROSITE" id="PS50893">
    <property type="entry name" value="ABC_TRANSPORTER_2"/>
    <property type="match status" value="1"/>
</dbReference>
<evidence type="ECO:0000256" key="3">
    <source>
        <dbReference type="ARBA" id="ARBA00022475"/>
    </source>
</evidence>
<evidence type="ECO:0000259" key="9">
    <source>
        <dbReference type="PROSITE" id="PS50893"/>
    </source>
</evidence>
<dbReference type="CDD" id="cd03225">
    <property type="entry name" value="ABC_cobalt_CbiO_domain1"/>
    <property type="match status" value="1"/>
</dbReference>
<dbReference type="Pfam" id="PF00005">
    <property type="entry name" value="ABC_tran"/>
    <property type="match status" value="1"/>
</dbReference>
<dbReference type="RefSeq" id="WP_103238370.1">
    <property type="nucleotide sequence ID" value="NZ_JANJZD010000004.1"/>
</dbReference>
<comment type="function">
    <text evidence="8">ATP-binding (A) component of a common energy-coupling factor (ECF) ABC-transporter complex.</text>
</comment>